<dbReference type="CDD" id="cd00082">
    <property type="entry name" value="HisKA"/>
    <property type="match status" value="1"/>
</dbReference>
<proteinExistence type="predicted"/>
<dbReference type="NCBIfam" id="TIGR00229">
    <property type="entry name" value="sensory_box"/>
    <property type="match status" value="2"/>
</dbReference>
<dbReference type="InterPro" id="IPR035965">
    <property type="entry name" value="PAS-like_dom_sf"/>
</dbReference>
<dbReference type="InterPro" id="IPR000700">
    <property type="entry name" value="PAS-assoc_C"/>
</dbReference>
<dbReference type="InterPro" id="IPR004358">
    <property type="entry name" value="Sig_transdc_His_kin-like_C"/>
</dbReference>
<dbReference type="InterPro" id="IPR036890">
    <property type="entry name" value="HATPase_C_sf"/>
</dbReference>
<dbReference type="InterPro" id="IPR036097">
    <property type="entry name" value="HisK_dim/P_sf"/>
</dbReference>
<evidence type="ECO:0000259" key="8">
    <source>
        <dbReference type="PROSITE" id="PS50113"/>
    </source>
</evidence>
<feature type="domain" description="PAS" evidence="7">
    <location>
        <begin position="7"/>
        <end position="64"/>
    </location>
</feature>
<keyword evidence="10" id="KW-1185">Reference proteome</keyword>
<dbReference type="Pfam" id="PF02518">
    <property type="entry name" value="HATPase_c"/>
    <property type="match status" value="1"/>
</dbReference>
<dbReference type="InterPro" id="IPR003661">
    <property type="entry name" value="HisK_dim/P_dom"/>
</dbReference>
<dbReference type="PANTHER" id="PTHR43304:SF1">
    <property type="entry name" value="PAC DOMAIN-CONTAINING PROTEIN"/>
    <property type="match status" value="1"/>
</dbReference>
<dbReference type="Gene3D" id="1.10.287.130">
    <property type="match status" value="1"/>
</dbReference>
<keyword evidence="3" id="KW-0597">Phosphoprotein</keyword>
<organism evidence="9 10">
    <name type="scientific">Flectobacillus roseus</name>
    <dbReference type="NCBI Taxonomy" id="502259"/>
    <lineage>
        <taxon>Bacteria</taxon>
        <taxon>Pseudomonadati</taxon>
        <taxon>Bacteroidota</taxon>
        <taxon>Cytophagia</taxon>
        <taxon>Cytophagales</taxon>
        <taxon>Flectobacillaceae</taxon>
        <taxon>Flectobacillus</taxon>
    </lineage>
</organism>
<dbReference type="Gene3D" id="3.30.565.10">
    <property type="entry name" value="Histidine kinase-like ATPase, C-terminal domain"/>
    <property type="match status" value="1"/>
</dbReference>
<dbReference type="Gene3D" id="2.10.70.100">
    <property type="match status" value="1"/>
</dbReference>
<dbReference type="PROSITE" id="PS50112">
    <property type="entry name" value="PAS"/>
    <property type="match status" value="1"/>
</dbReference>
<dbReference type="CDD" id="cd00130">
    <property type="entry name" value="PAS"/>
    <property type="match status" value="1"/>
</dbReference>
<evidence type="ECO:0000256" key="2">
    <source>
        <dbReference type="ARBA" id="ARBA00012438"/>
    </source>
</evidence>
<dbReference type="InterPro" id="IPR003594">
    <property type="entry name" value="HATPase_dom"/>
</dbReference>
<gene>
    <name evidence="9" type="ORF">QM524_23180</name>
</gene>
<feature type="domain" description="Histidine kinase" evidence="6">
    <location>
        <begin position="289"/>
        <end position="517"/>
    </location>
</feature>
<comment type="catalytic activity">
    <reaction evidence="1">
        <text>ATP + protein L-histidine = ADP + protein N-phospho-L-histidine.</text>
        <dbReference type="EC" id="2.7.13.3"/>
    </reaction>
</comment>
<dbReference type="InterPro" id="IPR005467">
    <property type="entry name" value="His_kinase_dom"/>
</dbReference>
<accession>A0ABT6YEX1</accession>
<evidence type="ECO:0000313" key="10">
    <source>
        <dbReference type="Proteomes" id="UP001236507"/>
    </source>
</evidence>
<dbReference type="InterPro" id="IPR013655">
    <property type="entry name" value="PAS_fold_3"/>
</dbReference>
<dbReference type="InterPro" id="IPR000014">
    <property type="entry name" value="PAS"/>
</dbReference>
<reference evidence="9 10" key="1">
    <citation type="submission" date="2023-05" db="EMBL/GenBank/DDBJ databases">
        <title>Novel species of genus Flectobacillus isolated from stream in China.</title>
        <authorList>
            <person name="Lu H."/>
        </authorList>
    </citation>
    <scope>NUCLEOTIDE SEQUENCE [LARGE SCALE GENOMIC DNA]</scope>
    <source>
        <strain evidence="9 10">KCTC 42575</strain>
    </source>
</reference>
<name>A0ABT6YEX1_9BACT</name>
<dbReference type="PROSITE" id="PS50109">
    <property type="entry name" value="HIS_KIN"/>
    <property type="match status" value="1"/>
</dbReference>
<protein>
    <recommendedName>
        <fullName evidence="2">histidine kinase</fullName>
        <ecNumber evidence="2">2.7.13.3</ecNumber>
    </recommendedName>
</protein>
<dbReference type="SMART" id="SM00388">
    <property type="entry name" value="HisKA"/>
    <property type="match status" value="1"/>
</dbReference>
<dbReference type="SUPFAM" id="SSF47384">
    <property type="entry name" value="Homodimeric domain of signal transducing histidine kinase"/>
    <property type="match status" value="1"/>
</dbReference>
<dbReference type="Pfam" id="PF13426">
    <property type="entry name" value="PAS_9"/>
    <property type="match status" value="1"/>
</dbReference>
<dbReference type="SUPFAM" id="SSF55785">
    <property type="entry name" value="PYP-like sensor domain (PAS domain)"/>
    <property type="match status" value="2"/>
</dbReference>
<dbReference type="PROSITE" id="PS50113">
    <property type="entry name" value="PAC"/>
    <property type="match status" value="1"/>
</dbReference>
<dbReference type="SMART" id="SM00387">
    <property type="entry name" value="HATPase_c"/>
    <property type="match status" value="1"/>
</dbReference>
<dbReference type="EC" id="2.7.13.3" evidence="2"/>
<keyword evidence="9" id="KW-0547">Nucleotide-binding</keyword>
<keyword evidence="5" id="KW-0418">Kinase</keyword>
<dbReference type="GO" id="GO:0005524">
    <property type="term" value="F:ATP binding"/>
    <property type="evidence" value="ECO:0007669"/>
    <property type="project" value="UniProtKB-KW"/>
</dbReference>
<dbReference type="Proteomes" id="UP001236507">
    <property type="component" value="Unassembled WGS sequence"/>
</dbReference>
<keyword evidence="4" id="KW-0808">Transferase</keyword>
<feature type="domain" description="PAC" evidence="8">
    <location>
        <begin position="219"/>
        <end position="271"/>
    </location>
</feature>
<evidence type="ECO:0000256" key="3">
    <source>
        <dbReference type="ARBA" id="ARBA00022553"/>
    </source>
</evidence>
<evidence type="ECO:0000256" key="1">
    <source>
        <dbReference type="ARBA" id="ARBA00000085"/>
    </source>
</evidence>
<dbReference type="PANTHER" id="PTHR43304">
    <property type="entry name" value="PHYTOCHROME-LIKE PROTEIN CPH1"/>
    <property type="match status" value="1"/>
</dbReference>
<evidence type="ECO:0000313" key="9">
    <source>
        <dbReference type="EMBL" id="MDI9862146.1"/>
    </source>
</evidence>
<dbReference type="EMBL" id="JASHIF010000026">
    <property type="protein sequence ID" value="MDI9862146.1"/>
    <property type="molecule type" value="Genomic_DNA"/>
</dbReference>
<evidence type="ECO:0000259" key="7">
    <source>
        <dbReference type="PROSITE" id="PS50112"/>
    </source>
</evidence>
<dbReference type="Pfam" id="PF08447">
    <property type="entry name" value="PAS_3"/>
    <property type="match status" value="1"/>
</dbReference>
<dbReference type="PRINTS" id="PR00344">
    <property type="entry name" value="BCTRLSENSOR"/>
</dbReference>
<dbReference type="RefSeq" id="WP_283346429.1">
    <property type="nucleotide sequence ID" value="NZ_JASHIF010000026.1"/>
</dbReference>
<evidence type="ECO:0000256" key="4">
    <source>
        <dbReference type="ARBA" id="ARBA00022679"/>
    </source>
</evidence>
<keyword evidence="9" id="KW-0067">ATP-binding</keyword>
<evidence type="ECO:0000256" key="5">
    <source>
        <dbReference type="ARBA" id="ARBA00022777"/>
    </source>
</evidence>
<evidence type="ECO:0000259" key="6">
    <source>
        <dbReference type="PROSITE" id="PS50109"/>
    </source>
</evidence>
<dbReference type="InterPro" id="IPR052162">
    <property type="entry name" value="Sensor_kinase/Photoreceptor"/>
</dbReference>
<sequence length="517" mass="60072">MPLYQRDNIPLEKFIQLIPDLVYIQEFPSKRITFINRKFTDILGYQKEDLIQNDFSLDFALSESELKKWELRLEEYNKIINTGERIEHNIELKHKNGSKVILRHRSMVLRSQSPEAQFEILHIAEDITQLQKHNELILQQRNQLNEAEKIFKYGSWEWYVGADTVSWSDGLYEVFGYDAKDFEEKEMTFGFYQKHIPVHELEYTRSISMQSVQDKKTYYEFEHSIIDAKGVFKYLAVKGKCYLDAEGNVTKVLGTSADITQIKNYEQALEKKIEELFRSNQDLEQFAYIASHDLQEPLRKIAAFANKLIERSSDNLNEEGRFFIDRILYSSDRMKSLIDNLLAYSRISRNNIPLPLAEVNLNQIVQNAIGDLEISVANKNAQITVEELPIIQAFPSQMHQLFLNLISNAIKFVDESTQPIVSIKVKEASLEEILKLKLTDTQYWKITISDNGIGFEEEYKEKIFTMFHRVHGNAEFEGTGLGLAICAKIVENHRGYLSAQSTLQQGSVFTLYLPFKP</sequence>
<dbReference type="SUPFAM" id="SSF55874">
    <property type="entry name" value="ATPase domain of HSP90 chaperone/DNA topoisomerase II/histidine kinase"/>
    <property type="match status" value="1"/>
</dbReference>
<dbReference type="Pfam" id="PF00512">
    <property type="entry name" value="HisKA"/>
    <property type="match status" value="1"/>
</dbReference>
<comment type="caution">
    <text evidence="9">The sequence shown here is derived from an EMBL/GenBank/DDBJ whole genome shotgun (WGS) entry which is preliminary data.</text>
</comment>
<dbReference type="Gene3D" id="3.30.450.20">
    <property type="entry name" value="PAS domain"/>
    <property type="match status" value="2"/>
</dbReference>